<dbReference type="GO" id="GO:0005840">
    <property type="term" value="C:ribosome"/>
    <property type="evidence" value="ECO:0007669"/>
    <property type="project" value="UniProtKB-KW"/>
</dbReference>
<dbReference type="EMBL" id="LWDX02056765">
    <property type="protein sequence ID" value="OEL18380.1"/>
    <property type="molecule type" value="Genomic_DNA"/>
</dbReference>
<keyword evidence="3" id="KW-0687">Ribonucleoprotein</keyword>
<reference evidence="4 5" key="1">
    <citation type="submission" date="2016-09" db="EMBL/GenBank/DDBJ databases">
        <title>The draft genome of Dichanthelium oligosanthes: A C3 panicoid grass species.</title>
        <authorList>
            <person name="Studer A.J."/>
            <person name="Schnable J.C."/>
            <person name="Brutnell T.P."/>
        </authorList>
    </citation>
    <scope>NUCLEOTIDE SEQUENCE [LARGE SCALE GENOMIC DNA]</scope>
    <source>
        <strain evidence="5">cv. Kellogg 1175</strain>
        <tissue evidence="4">Leaf</tissue>
    </source>
</reference>
<dbReference type="InterPro" id="IPR001892">
    <property type="entry name" value="Ribosomal_uS13"/>
</dbReference>
<organism evidence="4 5">
    <name type="scientific">Dichanthelium oligosanthes</name>
    <dbReference type="NCBI Taxonomy" id="888268"/>
    <lineage>
        <taxon>Eukaryota</taxon>
        <taxon>Viridiplantae</taxon>
        <taxon>Streptophyta</taxon>
        <taxon>Embryophyta</taxon>
        <taxon>Tracheophyta</taxon>
        <taxon>Spermatophyta</taxon>
        <taxon>Magnoliopsida</taxon>
        <taxon>Liliopsida</taxon>
        <taxon>Poales</taxon>
        <taxon>Poaceae</taxon>
        <taxon>PACMAD clade</taxon>
        <taxon>Panicoideae</taxon>
        <taxon>Panicodae</taxon>
        <taxon>Paniceae</taxon>
        <taxon>Dichantheliinae</taxon>
        <taxon>Dichanthelium</taxon>
    </lineage>
</organism>
<protein>
    <recommendedName>
        <fullName evidence="6">40S ribosomal protein S18</fullName>
    </recommendedName>
</protein>
<feature type="non-terminal residue" evidence="4">
    <location>
        <position position="1"/>
    </location>
</feature>
<dbReference type="GO" id="GO:0006412">
    <property type="term" value="P:translation"/>
    <property type="evidence" value="ECO:0007669"/>
    <property type="project" value="InterPro"/>
</dbReference>
<evidence type="ECO:0000256" key="2">
    <source>
        <dbReference type="ARBA" id="ARBA00022980"/>
    </source>
</evidence>
<keyword evidence="2" id="KW-0689">Ribosomal protein</keyword>
<dbReference type="GO" id="GO:0003723">
    <property type="term" value="F:RNA binding"/>
    <property type="evidence" value="ECO:0007669"/>
    <property type="project" value="InterPro"/>
</dbReference>
<accession>A0A1E5UZS5</accession>
<evidence type="ECO:0000313" key="5">
    <source>
        <dbReference type="Proteomes" id="UP000095767"/>
    </source>
</evidence>
<evidence type="ECO:0000313" key="4">
    <source>
        <dbReference type="EMBL" id="OEL18380.1"/>
    </source>
</evidence>
<dbReference type="STRING" id="888268.A0A1E5UZS5"/>
<evidence type="ECO:0000256" key="3">
    <source>
        <dbReference type="ARBA" id="ARBA00023274"/>
    </source>
</evidence>
<dbReference type="Pfam" id="PF00416">
    <property type="entry name" value="Ribosomal_S13"/>
    <property type="match status" value="1"/>
</dbReference>
<evidence type="ECO:0008006" key="6">
    <source>
        <dbReference type="Google" id="ProtNLM"/>
    </source>
</evidence>
<sequence>LKWLMMAMVNSRQFKVSDWFLNRRKDYKDGRFSKVVIDTHDVKLGDDLERLRKTRVD</sequence>
<name>A0A1E5UZS5_9POAL</name>
<gene>
    <name evidence="4" type="ORF">BAE44_0020601</name>
</gene>
<keyword evidence="5" id="KW-1185">Reference proteome</keyword>
<dbReference type="AlphaFoldDB" id="A0A1E5UZS5"/>
<dbReference type="GO" id="GO:0003735">
    <property type="term" value="F:structural constituent of ribosome"/>
    <property type="evidence" value="ECO:0007669"/>
    <property type="project" value="InterPro"/>
</dbReference>
<proteinExistence type="inferred from homology"/>
<evidence type="ECO:0000256" key="1">
    <source>
        <dbReference type="ARBA" id="ARBA00008080"/>
    </source>
</evidence>
<dbReference type="GO" id="GO:1990904">
    <property type="term" value="C:ribonucleoprotein complex"/>
    <property type="evidence" value="ECO:0007669"/>
    <property type="project" value="UniProtKB-KW"/>
</dbReference>
<comment type="caution">
    <text evidence="4">The sequence shown here is derived from an EMBL/GenBank/DDBJ whole genome shotgun (WGS) entry which is preliminary data.</text>
</comment>
<comment type="similarity">
    <text evidence="1">Belongs to the universal ribosomal protein uS13 family.</text>
</comment>
<dbReference type="Proteomes" id="UP000095767">
    <property type="component" value="Unassembled WGS sequence"/>
</dbReference>